<name>A0A8B9ERV5_ANSCY</name>
<dbReference type="InterPro" id="IPR045791">
    <property type="entry name" value="Sema4F_C"/>
</dbReference>
<evidence type="ECO:0000313" key="8">
    <source>
        <dbReference type="Proteomes" id="UP000694521"/>
    </source>
</evidence>
<dbReference type="InterPro" id="IPR013783">
    <property type="entry name" value="Ig-like_fold"/>
</dbReference>
<dbReference type="GO" id="GO:0030215">
    <property type="term" value="F:semaphorin receptor binding"/>
    <property type="evidence" value="ECO:0007669"/>
    <property type="project" value="InterPro"/>
</dbReference>
<proteinExistence type="inferred from homology"/>
<evidence type="ECO:0000313" key="7">
    <source>
        <dbReference type="Ensembl" id="ENSACDP00005026103.1"/>
    </source>
</evidence>
<feature type="disulfide bond" evidence="3">
    <location>
        <begin position="110"/>
        <end position="119"/>
    </location>
</feature>
<comment type="similarity">
    <text evidence="1">Belongs to the semaphorin family.</text>
</comment>
<evidence type="ECO:0000259" key="6">
    <source>
        <dbReference type="PROSITE" id="PS51004"/>
    </source>
</evidence>
<evidence type="ECO:0000256" key="5">
    <source>
        <dbReference type="SAM" id="Phobius"/>
    </source>
</evidence>
<feature type="disulfide bond" evidence="3">
    <location>
        <begin position="276"/>
        <end position="322"/>
    </location>
</feature>
<dbReference type="Proteomes" id="UP000694521">
    <property type="component" value="Unplaced"/>
</dbReference>
<feature type="compositionally biased region" description="Basic and acidic residues" evidence="4">
    <location>
        <begin position="465"/>
        <end position="480"/>
    </location>
</feature>
<keyword evidence="8" id="KW-1185">Reference proteome</keyword>
<dbReference type="PROSITE" id="PS51004">
    <property type="entry name" value="SEMA"/>
    <property type="match status" value="1"/>
</dbReference>
<accession>A0A8B9ERV5</accession>
<dbReference type="Gene3D" id="2.130.10.10">
    <property type="entry name" value="YVTN repeat-like/Quinoprotein amine dehydrogenase"/>
    <property type="match status" value="1"/>
</dbReference>
<dbReference type="FunFam" id="2.130.10.10:FF:000257">
    <property type="entry name" value="semaphorin-4A isoform X2"/>
    <property type="match status" value="1"/>
</dbReference>
<feature type="region of interest" description="Disordered" evidence="4">
    <location>
        <begin position="661"/>
        <end position="723"/>
    </location>
</feature>
<protein>
    <submittedName>
        <fullName evidence="7">Semaphorin 4A</fullName>
    </submittedName>
</protein>
<dbReference type="GO" id="GO:0071526">
    <property type="term" value="P:semaphorin-plexin signaling pathway"/>
    <property type="evidence" value="ECO:0007669"/>
    <property type="project" value="TreeGrafter"/>
</dbReference>
<evidence type="ECO:0000256" key="1">
    <source>
        <dbReference type="ARBA" id="ARBA00009492"/>
    </source>
</evidence>
<dbReference type="GO" id="GO:0007411">
    <property type="term" value="P:axon guidance"/>
    <property type="evidence" value="ECO:0007669"/>
    <property type="project" value="TreeGrafter"/>
</dbReference>
<evidence type="ECO:0000256" key="2">
    <source>
        <dbReference type="ARBA" id="ARBA00023180"/>
    </source>
</evidence>
<keyword evidence="2" id="KW-0325">Glycoprotein</keyword>
<keyword evidence="5" id="KW-0812">Transmembrane</keyword>
<reference evidence="7" key="2">
    <citation type="submission" date="2025-09" db="UniProtKB">
        <authorList>
            <consortium name="Ensembl"/>
        </authorList>
    </citation>
    <scope>IDENTIFICATION</scope>
</reference>
<dbReference type="SMART" id="SM00630">
    <property type="entry name" value="Sema"/>
    <property type="match status" value="1"/>
</dbReference>
<dbReference type="InterPro" id="IPR015943">
    <property type="entry name" value="WD40/YVTN_repeat-like_dom_sf"/>
</dbReference>
<feature type="domain" description="Sema" evidence="6">
    <location>
        <begin position="9"/>
        <end position="477"/>
    </location>
</feature>
<feature type="transmembrane region" description="Helical" evidence="5">
    <location>
        <begin position="624"/>
        <end position="650"/>
    </location>
</feature>
<dbReference type="AlphaFoldDB" id="A0A8B9ERV5"/>
<dbReference type="SUPFAM" id="SSF101912">
    <property type="entry name" value="Sema domain"/>
    <property type="match status" value="1"/>
</dbReference>
<feature type="region of interest" description="Disordered" evidence="4">
    <location>
        <begin position="459"/>
        <end position="481"/>
    </location>
</feature>
<evidence type="ECO:0000256" key="3">
    <source>
        <dbReference type="PROSITE-ProRule" id="PRU00352"/>
    </source>
</evidence>
<dbReference type="GO" id="GO:0005886">
    <property type="term" value="C:plasma membrane"/>
    <property type="evidence" value="ECO:0007669"/>
    <property type="project" value="TreeGrafter"/>
</dbReference>
<dbReference type="Pfam" id="PF19428">
    <property type="entry name" value="Sema4F_C"/>
    <property type="match status" value="1"/>
</dbReference>
<dbReference type="Gene3D" id="2.60.40.10">
    <property type="entry name" value="Immunoglobulins"/>
    <property type="match status" value="1"/>
</dbReference>
<dbReference type="GO" id="GO:0045499">
    <property type="term" value="F:chemorepellent activity"/>
    <property type="evidence" value="ECO:0007669"/>
    <property type="project" value="TreeGrafter"/>
</dbReference>
<dbReference type="InterPro" id="IPR001627">
    <property type="entry name" value="Semap_dom"/>
</dbReference>
<organism evidence="7 8">
    <name type="scientific">Anser cygnoides</name>
    <name type="common">Swan goose</name>
    <dbReference type="NCBI Taxonomy" id="8845"/>
    <lineage>
        <taxon>Eukaryota</taxon>
        <taxon>Metazoa</taxon>
        <taxon>Chordata</taxon>
        <taxon>Craniata</taxon>
        <taxon>Vertebrata</taxon>
        <taxon>Euteleostomi</taxon>
        <taxon>Archelosauria</taxon>
        <taxon>Archosauria</taxon>
        <taxon>Dinosauria</taxon>
        <taxon>Saurischia</taxon>
        <taxon>Theropoda</taxon>
        <taxon>Coelurosauria</taxon>
        <taxon>Aves</taxon>
        <taxon>Neognathae</taxon>
        <taxon>Galloanserae</taxon>
        <taxon>Anseriformes</taxon>
        <taxon>Anatidae</taxon>
        <taxon>Anserinae</taxon>
        <taxon>Anser</taxon>
    </lineage>
</organism>
<dbReference type="InterPro" id="IPR027231">
    <property type="entry name" value="Semaphorin"/>
</dbReference>
<evidence type="ECO:0000256" key="4">
    <source>
        <dbReference type="SAM" id="MobiDB-lite"/>
    </source>
</evidence>
<keyword evidence="5" id="KW-0472">Membrane</keyword>
<keyword evidence="5" id="KW-1133">Transmembrane helix</keyword>
<dbReference type="PANTHER" id="PTHR11036:SF15">
    <property type="entry name" value="SEMAPHORIN-4A"/>
    <property type="match status" value="1"/>
</dbReference>
<feature type="disulfide bond" evidence="3">
    <location>
        <begin position="252"/>
        <end position="362"/>
    </location>
</feature>
<sequence length="723" mass="77923">MLCAEPLPRVAFPSGDPRRTLTRFSQDNVSHYDIFLLSEGEEELYVGARDRVLALAVGAPGTIHAKASITWGPTAEKTSECAFKKKSRETECFNFIRVLVALNQTHLYVCGTYAFSPACTYIVSVLGAGAGEGDHLENFTLVSSGKGQPFLDGKGQCPFDPQHTYTALLVDGELYAGTMNNFQGNEPIISRSLGSRTLLKTDAFLRWLSADAAFVASVSIPSDDKVYFFFEETADEFDFFERLLVPRVARVCKSDVGGDKVLQKKWTTFLKAQLVCSQPGRFPFNVIHHAFALPRRGGGGADFYAVFTSQWQAGRAGSAAVCVYSQEALEKVFEGKYKELNKESSRWTVYSGPSVSPRPGSCSMGPSSDKALTFMKDHFLMDGKVAPAQGQPLLVKTDVKYTRIAVDETHGTSGAVYRVMFLATEEGFLHKAVELPAGPHIVESIQLFSTPEPVKNLLLAPGKVGDGDRDGDGERERDRGWGQAWGEGWGWGLGWGWGWERGWLQDVEAGSPGAVCHRGRSLPAFSPAGLSPPLNAVVRLPCPRHSALATYSWQQPGGWGGSALLPNHTLVVIMQRGSAGTYTCQATENGYTWPVARYRLQDPSGAAPQDGLAQEAAPGSPRSYWPQFVTVTVLLAVTLAAAGGLALAAYCDQLKAKSKVQGCGVPRSPPGRPREKAPLNGGAREPPAAGEEERGGSRACCLQLDGDNGPGDSTDTARLPDTA</sequence>
<dbReference type="GO" id="GO:0001755">
    <property type="term" value="P:neural crest cell migration"/>
    <property type="evidence" value="ECO:0007669"/>
    <property type="project" value="TreeGrafter"/>
</dbReference>
<dbReference type="InterPro" id="IPR036352">
    <property type="entry name" value="Semap_dom_sf"/>
</dbReference>
<dbReference type="Ensembl" id="ENSACDT00005031130.1">
    <property type="protein sequence ID" value="ENSACDP00005026103.1"/>
    <property type="gene ID" value="ENSACDG00005018890.1"/>
</dbReference>
<dbReference type="Pfam" id="PF01403">
    <property type="entry name" value="Sema"/>
    <property type="match status" value="1"/>
</dbReference>
<dbReference type="PANTHER" id="PTHR11036">
    <property type="entry name" value="SEMAPHORIN"/>
    <property type="match status" value="1"/>
</dbReference>
<dbReference type="GO" id="GO:0030335">
    <property type="term" value="P:positive regulation of cell migration"/>
    <property type="evidence" value="ECO:0007669"/>
    <property type="project" value="TreeGrafter"/>
</dbReference>
<reference evidence="7" key="1">
    <citation type="submission" date="2025-08" db="UniProtKB">
        <authorList>
            <consortium name="Ensembl"/>
        </authorList>
    </citation>
    <scope>IDENTIFICATION</scope>
</reference>
<keyword evidence="3" id="KW-1015">Disulfide bond</keyword>
<feature type="disulfide bond" evidence="3">
    <location>
        <begin position="81"/>
        <end position="92"/>
    </location>
</feature>